<proteinExistence type="inferred from homology"/>
<dbReference type="RefSeq" id="WP_405287167.1">
    <property type="nucleotide sequence ID" value="NZ_JBBHLI010000007.1"/>
</dbReference>
<sequence length="409" mass="44415">MNEQELIFDWNRRPDGFDWSSVGPVELDDETLRDGLQNPSVTDPPIDAKIRLLHLMDELGIHTADIGLPGAGPRAVADVTALAKEIADSGLSIQANCAARTVMADVRPVAEISQAVGIPIEACTFIGSSPIRFYAEGWDLDRMLAKAEEAVSFCVREGLPVLMVTEDTTRAHPDTLKALYGRAIEWGVRRICLADTVGHATPEGTRALVRFVIEQIVEPSGEAVGVDWHGHRDRGFGLANALAAIQAGATRVHGTALGVGERAGNTEMDLLLVNLQLLGLHDRDLTRLPDYCREMSESFQVPIPNAHPVVGKDAFRTCTGVHAAAIVKAEAKGDSWLADRIYSGVPAAMVGRSQEIEIGPMSGLSNVRYWLRSRGFDADDEELCSRIFQAAKVTDHTLTEEELRALIGR</sequence>
<feature type="domain" description="Pyruvate carboxyltransferase" evidence="3">
    <location>
        <begin position="25"/>
        <end position="291"/>
    </location>
</feature>
<evidence type="ECO:0000259" key="3">
    <source>
        <dbReference type="PROSITE" id="PS50991"/>
    </source>
</evidence>
<dbReference type="InterPro" id="IPR000891">
    <property type="entry name" value="PYR_CT"/>
</dbReference>
<evidence type="ECO:0000256" key="2">
    <source>
        <dbReference type="ARBA" id="ARBA00022679"/>
    </source>
</evidence>
<dbReference type="InterPro" id="IPR013785">
    <property type="entry name" value="Aldolase_TIM"/>
</dbReference>
<keyword evidence="5" id="KW-1185">Reference proteome</keyword>
<protein>
    <submittedName>
        <fullName evidence="4">LeuA family protein</fullName>
    </submittedName>
</protein>
<dbReference type="SUPFAM" id="SSF51569">
    <property type="entry name" value="Aldolase"/>
    <property type="match status" value="1"/>
</dbReference>
<evidence type="ECO:0000256" key="1">
    <source>
        <dbReference type="ARBA" id="ARBA00006154"/>
    </source>
</evidence>
<dbReference type="Pfam" id="PF00682">
    <property type="entry name" value="HMGL-like"/>
    <property type="match status" value="1"/>
</dbReference>
<comment type="caution">
    <text evidence="4">The sequence shown here is derived from an EMBL/GenBank/DDBJ whole genome shotgun (WGS) entry which is preliminary data.</text>
</comment>
<dbReference type="Proteomes" id="UP001484239">
    <property type="component" value="Unassembled WGS sequence"/>
</dbReference>
<name>A0ABU9ECD0_9BACT</name>
<evidence type="ECO:0000313" key="5">
    <source>
        <dbReference type="Proteomes" id="UP001484239"/>
    </source>
</evidence>
<reference evidence="4 5" key="1">
    <citation type="submission" date="2024-02" db="EMBL/GenBank/DDBJ databases">
        <title>A novel Gemmatimonadota bacterium.</title>
        <authorList>
            <person name="Du Z.-J."/>
            <person name="Ye Y.-Q."/>
        </authorList>
    </citation>
    <scope>NUCLEOTIDE SEQUENCE [LARGE SCALE GENOMIC DNA]</scope>
    <source>
        <strain evidence="4 5">DH-20</strain>
    </source>
</reference>
<keyword evidence="2" id="KW-0808">Transferase</keyword>
<dbReference type="PROSITE" id="PS50991">
    <property type="entry name" value="PYR_CT"/>
    <property type="match status" value="1"/>
</dbReference>
<dbReference type="Gene3D" id="3.20.20.70">
    <property type="entry name" value="Aldolase class I"/>
    <property type="match status" value="1"/>
</dbReference>
<organism evidence="4 5">
    <name type="scientific">Gaopeijia maritima</name>
    <dbReference type="NCBI Taxonomy" id="3119007"/>
    <lineage>
        <taxon>Bacteria</taxon>
        <taxon>Pseudomonadati</taxon>
        <taxon>Gemmatimonadota</taxon>
        <taxon>Longimicrobiia</taxon>
        <taxon>Gaopeijiales</taxon>
        <taxon>Gaopeijiaceae</taxon>
        <taxon>Gaopeijia</taxon>
    </lineage>
</organism>
<evidence type="ECO:0000313" key="4">
    <source>
        <dbReference type="EMBL" id="MEK9501772.1"/>
    </source>
</evidence>
<gene>
    <name evidence="4" type="ORF">WI372_12345</name>
</gene>
<accession>A0ABU9ECD0</accession>
<dbReference type="EMBL" id="JBBHLI010000007">
    <property type="protein sequence ID" value="MEK9501772.1"/>
    <property type="molecule type" value="Genomic_DNA"/>
</dbReference>
<dbReference type="PANTHER" id="PTHR42880">
    <property type="entry name" value="HOMOCITRATE SYNTHASE"/>
    <property type="match status" value="1"/>
</dbReference>
<dbReference type="PANTHER" id="PTHR42880:SF1">
    <property type="entry name" value="ISOPROPYLMALATE_HOMOCITRATE_CITRAMALATE SYNTHASE FAMILY PROTEIN"/>
    <property type="match status" value="1"/>
</dbReference>
<comment type="similarity">
    <text evidence="1">Belongs to the alpha-IPM synthase/homocitrate synthase family.</text>
</comment>